<organism evidence="2 3">
    <name type="scientific">Pseudoalteromonas espejiana</name>
    <dbReference type="NCBI Taxonomy" id="28107"/>
    <lineage>
        <taxon>Bacteria</taxon>
        <taxon>Pseudomonadati</taxon>
        <taxon>Pseudomonadota</taxon>
        <taxon>Gammaproteobacteria</taxon>
        <taxon>Alteromonadales</taxon>
        <taxon>Pseudoalteromonadaceae</taxon>
        <taxon>Pseudoalteromonas</taxon>
    </lineage>
</organism>
<feature type="signal peptide" evidence="1">
    <location>
        <begin position="1"/>
        <end position="25"/>
    </location>
</feature>
<comment type="caution">
    <text evidence="2">The sequence shown here is derived from an EMBL/GenBank/DDBJ whole genome shotgun (WGS) entry which is preliminary data.</text>
</comment>
<sequence>MRLLNQVLVTSLFCVTFLFANIAHAHLMVAQHGTLNFVDNHVFIVLSLPMSAFPNIDDDQNAKVSITEFNAHKKQITRAVKQHVYLSDQQYKFTIEGLLLNPELAHDETSAIEQITITGRYTLPNGQANTKFNVKLFGHNQQHTLYQITATDKKQKLTHQFALSPRSPFNLVFE</sequence>
<protein>
    <recommendedName>
        <fullName evidence="4">DUF2796 domain-containing protein</fullName>
    </recommendedName>
</protein>
<dbReference type="Proteomes" id="UP000321419">
    <property type="component" value="Unassembled WGS sequence"/>
</dbReference>
<name>A0A510XU36_9GAMM</name>
<feature type="chain" id="PRO_5022104309" description="DUF2796 domain-containing protein" evidence="1">
    <location>
        <begin position="26"/>
        <end position="174"/>
    </location>
</feature>
<evidence type="ECO:0000313" key="3">
    <source>
        <dbReference type="Proteomes" id="UP000321419"/>
    </source>
</evidence>
<keyword evidence="3" id="KW-1185">Reference proteome</keyword>
<dbReference type="RefSeq" id="WP_089347638.1">
    <property type="nucleotide sequence ID" value="NZ_BJUM01000011.1"/>
</dbReference>
<evidence type="ECO:0000313" key="2">
    <source>
        <dbReference type="EMBL" id="GEK54536.1"/>
    </source>
</evidence>
<accession>A0A510XU36</accession>
<evidence type="ECO:0008006" key="4">
    <source>
        <dbReference type="Google" id="ProtNLM"/>
    </source>
</evidence>
<dbReference type="OrthoDB" id="5624536at2"/>
<gene>
    <name evidence="2" type="ORF">PES01_13810</name>
</gene>
<evidence type="ECO:0000256" key="1">
    <source>
        <dbReference type="SAM" id="SignalP"/>
    </source>
</evidence>
<proteinExistence type="predicted"/>
<keyword evidence="1" id="KW-0732">Signal</keyword>
<dbReference type="EMBL" id="BJUM01000011">
    <property type="protein sequence ID" value="GEK54536.1"/>
    <property type="molecule type" value="Genomic_DNA"/>
</dbReference>
<dbReference type="AlphaFoldDB" id="A0A510XU36"/>
<reference evidence="2 3" key="1">
    <citation type="submission" date="2019-07" db="EMBL/GenBank/DDBJ databases">
        <title>Whole genome shotgun sequence of Pseudoalteromonas espejiana NBRC 102222.</title>
        <authorList>
            <person name="Hosoyama A."/>
            <person name="Uohara A."/>
            <person name="Ohji S."/>
            <person name="Ichikawa N."/>
        </authorList>
    </citation>
    <scope>NUCLEOTIDE SEQUENCE [LARGE SCALE GENOMIC DNA]</scope>
    <source>
        <strain evidence="2 3">NBRC 102222</strain>
    </source>
</reference>